<feature type="compositionally biased region" description="Low complexity" evidence="1">
    <location>
        <begin position="152"/>
        <end position="174"/>
    </location>
</feature>
<dbReference type="AlphaFoldDB" id="A0A9W7SKH0"/>
<reference evidence="3 4" key="1">
    <citation type="journal article" date="2018" name="IMA Fungus">
        <title>IMA Genome-F 10: Nine draft genome sequences of Claviceps purpurea s.lat., including C. arundinis, C. humidiphila, and C. cf. spartinae, pseudomolecules for the pitch canker pathogen Fusarium circinatum, draft genome of Davidsoniella eucalypti, Grosmannia galeiformis, Quambalaria eucalypti, and Teratosphaeria destructans.</title>
        <authorList>
            <person name="Wingfield B.D."/>
            <person name="Liu M."/>
            <person name="Nguyen H.D."/>
            <person name="Lane F.A."/>
            <person name="Morgan S.W."/>
            <person name="De Vos L."/>
            <person name="Wilken P.M."/>
            <person name="Duong T.A."/>
            <person name="Aylward J."/>
            <person name="Coetzee M.P."/>
            <person name="Dadej K."/>
            <person name="De Beer Z.W."/>
            <person name="Findlay W."/>
            <person name="Havenga M."/>
            <person name="Kolarik M."/>
            <person name="Menzies J.G."/>
            <person name="Naidoo K."/>
            <person name="Pochopski O."/>
            <person name="Shoukouhi P."/>
            <person name="Santana Q.C."/>
            <person name="Seifert K.A."/>
            <person name="Soal N."/>
            <person name="Steenkamp E.T."/>
            <person name="Tatham C.T."/>
            <person name="van der Nest M.A."/>
            <person name="Wingfield M.J."/>
        </authorList>
    </citation>
    <scope>NUCLEOTIDE SEQUENCE [LARGE SCALE GENOMIC DNA]</scope>
    <source>
        <strain evidence="3">CMW44962</strain>
    </source>
</reference>
<feature type="region of interest" description="Disordered" evidence="1">
    <location>
        <begin position="208"/>
        <end position="229"/>
    </location>
</feature>
<feature type="domain" description="Stc1" evidence="2">
    <location>
        <begin position="22"/>
        <end position="110"/>
    </location>
</feature>
<feature type="compositionally biased region" description="Acidic residues" evidence="1">
    <location>
        <begin position="118"/>
        <end position="136"/>
    </location>
</feature>
<dbReference type="InterPro" id="IPR024630">
    <property type="entry name" value="Stc1"/>
</dbReference>
<evidence type="ECO:0000313" key="4">
    <source>
        <dbReference type="Proteomes" id="UP001138500"/>
    </source>
</evidence>
<dbReference type="Pfam" id="PF12898">
    <property type="entry name" value="Stc1"/>
    <property type="match status" value="1"/>
</dbReference>
<organism evidence="3 4">
    <name type="scientific">Teratosphaeria destructans</name>
    <dbReference type="NCBI Taxonomy" id="418781"/>
    <lineage>
        <taxon>Eukaryota</taxon>
        <taxon>Fungi</taxon>
        <taxon>Dikarya</taxon>
        <taxon>Ascomycota</taxon>
        <taxon>Pezizomycotina</taxon>
        <taxon>Dothideomycetes</taxon>
        <taxon>Dothideomycetidae</taxon>
        <taxon>Mycosphaerellales</taxon>
        <taxon>Teratosphaeriaceae</taxon>
        <taxon>Teratosphaeria</taxon>
    </lineage>
</organism>
<evidence type="ECO:0000256" key="1">
    <source>
        <dbReference type="SAM" id="MobiDB-lite"/>
    </source>
</evidence>
<evidence type="ECO:0000313" key="3">
    <source>
        <dbReference type="EMBL" id="KAH9819324.1"/>
    </source>
</evidence>
<comment type="caution">
    <text evidence="3">The sequence shown here is derived from an EMBL/GenBank/DDBJ whole genome shotgun (WGS) entry which is preliminary data.</text>
</comment>
<name>A0A9W7SKH0_9PEZI</name>
<sequence>MFANGYRSNPVIEKINIDTKVKCNTCKVVKTIASFSKKNQYYLKERIYKARQAGKTVNTTLEQIIPCMSCTPQQQFEFLCHGCQAVKGRDKFSKAQLRNPDTAYCWQCMEKRLNMEPGDNDDDNSDCSDDSGDNSDTDTAKAPSTMAGISRGGTSNSNSNSTAPAAPSVASGSGLAKFKGVQRKAEFGGKYGGERGLQKLTDLSLAAGVTSKDKDDVQVADSESDSDDE</sequence>
<gene>
    <name evidence="3" type="ORF">Tdes44962_MAKER05270</name>
</gene>
<proteinExistence type="predicted"/>
<protein>
    <submittedName>
        <fullName evidence="3">Stc1 domain</fullName>
    </submittedName>
</protein>
<dbReference type="Proteomes" id="UP001138500">
    <property type="component" value="Unassembled WGS sequence"/>
</dbReference>
<feature type="region of interest" description="Disordered" evidence="1">
    <location>
        <begin position="116"/>
        <end position="175"/>
    </location>
</feature>
<accession>A0A9W7SKH0</accession>
<reference evidence="3 4" key="2">
    <citation type="journal article" date="2021" name="Curr. Genet.">
        <title>Genetic response to nitrogen starvation in the aggressive Eucalyptus foliar pathogen Teratosphaeria destructans.</title>
        <authorList>
            <person name="Havenga M."/>
            <person name="Wingfield B.D."/>
            <person name="Wingfield M.J."/>
            <person name="Dreyer L.L."/>
            <person name="Roets F."/>
            <person name="Aylward J."/>
        </authorList>
    </citation>
    <scope>NUCLEOTIDE SEQUENCE [LARGE SCALE GENOMIC DNA]</scope>
    <source>
        <strain evidence="3">CMW44962</strain>
    </source>
</reference>
<evidence type="ECO:0000259" key="2">
    <source>
        <dbReference type="Pfam" id="PF12898"/>
    </source>
</evidence>
<dbReference type="EMBL" id="RIBY02002334">
    <property type="protein sequence ID" value="KAH9819324.1"/>
    <property type="molecule type" value="Genomic_DNA"/>
</dbReference>
<dbReference type="OrthoDB" id="3514033at2759"/>
<keyword evidence="4" id="KW-1185">Reference proteome</keyword>